<name>A0ABZ2PPB7_9NOCA</name>
<feature type="compositionally biased region" description="Acidic residues" evidence="1">
    <location>
        <begin position="350"/>
        <end position="375"/>
    </location>
</feature>
<feature type="compositionally biased region" description="Polar residues" evidence="1">
    <location>
        <begin position="331"/>
        <end position="345"/>
    </location>
</feature>
<evidence type="ECO:0000256" key="1">
    <source>
        <dbReference type="SAM" id="MobiDB-lite"/>
    </source>
</evidence>
<gene>
    <name evidence="2" type="ORF">WDS16_00045</name>
</gene>
<feature type="region of interest" description="Disordered" evidence="1">
    <location>
        <begin position="510"/>
        <end position="536"/>
    </location>
</feature>
<feature type="region of interest" description="Disordered" evidence="1">
    <location>
        <begin position="331"/>
        <end position="491"/>
    </location>
</feature>
<protein>
    <submittedName>
        <fullName evidence="2">DUF222 domain-containing protein</fullName>
    </submittedName>
</protein>
<dbReference type="Gene3D" id="1.10.30.50">
    <property type="match status" value="1"/>
</dbReference>
<accession>A0ABZ2PPB7</accession>
<feature type="compositionally biased region" description="Low complexity" evidence="1">
    <location>
        <begin position="690"/>
        <end position="700"/>
    </location>
</feature>
<feature type="region of interest" description="Disordered" evidence="1">
    <location>
        <begin position="558"/>
        <end position="578"/>
    </location>
</feature>
<dbReference type="CDD" id="cd00085">
    <property type="entry name" value="HNHc"/>
    <property type="match status" value="1"/>
</dbReference>
<dbReference type="Proteomes" id="UP001432000">
    <property type="component" value="Chromosome"/>
</dbReference>
<dbReference type="RefSeq" id="WP_338889560.1">
    <property type="nucleotide sequence ID" value="NZ_CP147846.1"/>
</dbReference>
<dbReference type="InterPro" id="IPR003615">
    <property type="entry name" value="HNH_nuc"/>
</dbReference>
<sequence>MFDTGNAAGTSTSHNTAINPSVDAAVSDACVAGLSVFAARCRSRENRSRAQMVETVCEIAEIRFADAEDRDGDALTVMRSVVCEVAAALGVSQRVARPLVDVGLTLNRLPLTALRMVCGVLDWARVTAIASVLGKACNDTIDALEFEALALAETVGPRILRLMLWQMWMDYDPQEASRVRSASVKGQRGLSVTQEGDGSSQLKVTMTDVEGAEAEALIEELVGSVCAQDPRSARELRVDALLALLHGEHALQCRCDRGEQCPQYGVADLPDGRRGHLIQILIEVETLLGLSQTPAVLADGTPLDPELARMLAEDGKWQALLVELTQSEAFHNARRTQSPGDANTTPGTDTDSDEPDDNDEPDNGEPDDEDPDDDSGGPRGGGGPDDDGGGPDDDGPQGGGGPDDDGGGPDDDGPQGGGGPDDDGGSPDDDGAPDDGDPDDGGPHTGSGSGTGPARKTNSANDTTTPPEKPKPDTASGPDPEAAAGPTSRGARVWRLLFRGRIRPAATVPAHRPTTTKQHHRGHRTGRAAGTGRTPGGHYARAQLITALLTAITDNPALAAGSHPDGHGGHTSPPPGALTYRPSSELAARIRMTYSTCTHPGCDIPSTRCQLDHIVPYNHTDPRHGGWSIEENLHPVCTGHHQLKTTKTFTAAMLTGGAILWTSPAGLRTITLPNLGCPTPPRTRKRARKNTTPDTTTPDLTTATWWETNMPPHTTPPTRTDLNTAHTDTARTRIRILRRHFRQHKHIHKLRTQHEKANEPPPF</sequence>
<keyword evidence="3" id="KW-1185">Reference proteome</keyword>
<feature type="compositionally biased region" description="Acidic residues" evidence="1">
    <location>
        <begin position="384"/>
        <end position="395"/>
    </location>
</feature>
<feature type="region of interest" description="Disordered" evidence="1">
    <location>
        <begin position="675"/>
        <end position="700"/>
    </location>
</feature>
<feature type="compositionally biased region" description="Low complexity" evidence="1">
    <location>
        <begin position="527"/>
        <end position="536"/>
    </location>
</feature>
<feature type="compositionally biased region" description="Acidic residues" evidence="1">
    <location>
        <begin position="402"/>
        <end position="413"/>
    </location>
</feature>
<dbReference type="EMBL" id="CP147846">
    <property type="protein sequence ID" value="WXG69008.1"/>
    <property type="molecule type" value="Genomic_DNA"/>
</dbReference>
<reference evidence="2 3" key="1">
    <citation type="submission" date="2024-03" db="EMBL/GenBank/DDBJ databases">
        <title>Natural products discovery in diverse microorganisms through a two-stage MS feature dereplication strategy.</title>
        <authorList>
            <person name="Zhang R."/>
        </authorList>
    </citation>
    <scope>NUCLEOTIDE SEQUENCE [LARGE SCALE GENOMIC DNA]</scope>
    <source>
        <strain evidence="2 3">18930</strain>
    </source>
</reference>
<evidence type="ECO:0000313" key="2">
    <source>
        <dbReference type="EMBL" id="WXG69008.1"/>
    </source>
</evidence>
<organism evidence="2 3">
    <name type="scientific">Rhodococcus sovatensis</name>
    <dbReference type="NCBI Taxonomy" id="1805840"/>
    <lineage>
        <taxon>Bacteria</taxon>
        <taxon>Bacillati</taxon>
        <taxon>Actinomycetota</taxon>
        <taxon>Actinomycetes</taxon>
        <taxon>Mycobacteriales</taxon>
        <taxon>Nocardiaceae</taxon>
        <taxon>Rhodococcus</taxon>
    </lineage>
</organism>
<evidence type="ECO:0000313" key="3">
    <source>
        <dbReference type="Proteomes" id="UP001432000"/>
    </source>
</evidence>
<feature type="compositionally biased region" description="Acidic residues" evidence="1">
    <location>
        <begin position="420"/>
        <end position="440"/>
    </location>
</feature>
<proteinExistence type="predicted"/>
<feature type="compositionally biased region" description="Basic residues" evidence="1">
    <location>
        <begin position="517"/>
        <end position="526"/>
    </location>
</feature>